<accession>A0A9Q0LLP3</accession>
<name>A0A9Q0LLP3_ANAIG</name>
<gene>
    <name evidence="1" type="ORF">M0811_00698</name>
</gene>
<dbReference type="EMBL" id="JAPDFW010000070">
    <property type="protein sequence ID" value="KAJ5074070.1"/>
    <property type="molecule type" value="Genomic_DNA"/>
</dbReference>
<sequence>MASINSINNNNNNSNKITEIDFIIKTPKNFANQFETLFKTKSKNQLFQTTLYSNYSFAKFKLNSGTYQIQNSPNAGGNSILSESMSFEILHRLFQAKLLFTEMEIEYKKTQKTSPMTDFIIEINKQIIGVSVTRAFQFKGKFKRKHAKRILQKKLKSVSRSTFNIKNPGFNRQILHIWTPKKKISKILENVYFEEIDEQTKSNTIVIITNSNDGNFLFV</sequence>
<reference evidence="1" key="1">
    <citation type="submission" date="2022-10" db="EMBL/GenBank/DDBJ databases">
        <title>Novel sulphate-reducing endosymbionts in the free-living metamonad Anaeramoeba.</title>
        <authorList>
            <person name="Jerlstrom-Hultqvist J."/>
            <person name="Cepicka I."/>
            <person name="Gallot-Lavallee L."/>
            <person name="Salas-Leiva D."/>
            <person name="Curtis B.A."/>
            <person name="Zahonova K."/>
            <person name="Pipaliya S."/>
            <person name="Dacks J."/>
            <person name="Roger A.J."/>
        </authorList>
    </citation>
    <scope>NUCLEOTIDE SEQUENCE</scope>
    <source>
        <strain evidence="1">BMAN</strain>
    </source>
</reference>
<evidence type="ECO:0000313" key="1">
    <source>
        <dbReference type="EMBL" id="KAJ5074070.1"/>
    </source>
</evidence>
<proteinExistence type="predicted"/>
<dbReference type="Proteomes" id="UP001149090">
    <property type="component" value="Unassembled WGS sequence"/>
</dbReference>
<protein>
    <submittedName>
        <fullName evidence="1">Uncharacterized protein</fullName>
    </submittedName>
</protein>
<dbReference type="AlphaFoldDB" id="A0A9Q0LLP3"/>
<keyword evidence="2" id="KW-1185">Reference proteome</keyword>
<comment type="caution">
    <text evidence="1">The sequence shown here is derived from an EMBL/GenBank/DDBJ whole genome shotgun (WGS) entry which is preliminary data.</text>
</comment>
<dbReference type="OrthoDB" id="10260545at2759"/>
<evidence type="ECO:0000313" key="2">
    <source>
        <dbReference type="Proteomes" id="UP001149090"/>
    </source>
</evidence>
<organism evidence="1 2">
    <name type="scientific">Anaeramoeba ignava</name>
    <name type="common">Anaerobic marine amoeba</name>
    <dbReference type="NCBI Taxonomy" id="1746090"/>
    <lineage>
        <taxon>Eukaryota</taxon>
        <taxon>Metamonada</taxon>
        <taxon>Anaeramoebidae</taxon>
        <taxon>Anaeramoeba</taxon>
    </lineage>
</organism>